<keyword evidence="7" id="KW-1185">Reference proteome</keyword>
<dbReference type="EMBL" id="JBHTIV010000003">
    <property type="protein sequence ID" value="MFD0931389.1"/>
    <property type="molecule type" value="Genomic_DNA"/>
</dbReference>
<dbReference type="PANTHER" id="PTHR23303:SF15">
    <property type="entry name" value="COLOSSIN-A"/>
    <property type="match status" value="1"/>
</dbReference>
<feature type="domain" description="SD-repeat containing protein B" evidence="5">
    <location>
        <begin position="1100"/>
        <end position="1156"/>
    </location>
</feature>
<dbReference type="Proteomes" id="UP001597049">
    <property type="component" value="Unassembled WGS sequence"/>
</dbReference>
<dbReference type="InterPro" id="IPR033764">
    <property type="entry name" value="Sdr_B"/>
</dbReference>
<evidence type="ECO:0000313" key="6">
    <source>
        <dbReference type="EMBL" id="MFD0931389.1"/>
    </source>
</evidence>
<dbReference type="Gene3D" id="2.60.40.10">
    <property type="entry name" value="Immunoglobulins"/>
    <property type="match status" value="12"/>
</dbReference>
<evidence type="ECO:0000256" key="2">
    <source>
        <dbReference type="ARBA" id="ARBA00022525"/>
    </source>
</evidence>
<dbReference type="InterPro" id="IPR013783">
    <property type="entry name" value="Ig-like_fold"/>
</dbReference>
<protein>
    <submittedName>
        <fullName evidence="6">SdrD B-like domain-containing protein</fullName>
    </submittedName>
</protein>
<comment type="subcellular location">
    <subcellularLocation>
        <location evidence="1">Secreted</location>
    </subcellularLocation>
</comment>
<gene>
    <name evidence="6" type="ORF">ACFQ0R_02140</name>
</gene>
<keyword evidence="3" id="KW-0732">Signal</keyword>
<evidence type="ECO:0000256" key="4">
    <source>
        <dbReference type="SAM" id="MobiDB-lite"/>
    </source>
</evidence>
<evidence type="ECO:0000256" key="3">
    <source>
        <dbReference type="ARBA" id="ARBA00022729"/>
    </source>
</evidence>
<feature type="compositionally biased region" description="Polar residues" evidence="4">
    <location>
        <begin position="1062"/>
        <end position="1074"/>
    </location>
</feature>
<reference evidence="7" key="1">
    <citation type="journal article" date="2019" name="Int. J. Syst. Evol. Microbiol.">
        <title>The Global Catalogue of Microorganisms (GCM) 10K type strain sequencing project: providing services to taxonomists for standard genome sequencing and annotation.</title>
        <authorList>
            <consortium name="The Broad Institute Genomics Platform"/>
            <consortium name="The Broad Institute Genome Sequencing Center for Infectious Disease"/>
            <person name="Wu L."/>
            <person name="Ma J."/>
        </authorList>
    </citation>
    <scope>NUCLEOTIDE SEQUENCE [LARGE SCALE GENOMIC DNA]</scope>
    <source>
        <strain evidence="7">CCUG 56752</strain>
    </source>
</reference>
<evidence type="ECO:0000313" key="7">
    <source>
        <dbReference type="Proteomes" id="UP001597049"/>
    </source>
</evidence>
<comment type="caution">
    <text evidence="6">The sequence shown here is derived from an EMBL/GenBank/DDBJ whole genome shotgun (WGS) entry which is preliminary data.</text>
</comment>
<dbReference type="PANTHER" id="PTHR23303">
    <property type="entry name" value="CARBOXYPEPTIDASE REGULATORY REGION-CONTAINING"/>
    <property type="match status" value="1"/>
</dbReference>
<feature type="region of interest" description="Disordered" evidence="4">
    <location>
        <begin position="1055"/>
        <end position="1074"/>
    </location>
</feature>
<organism evidence="6 7">
    <name type="scientific">Psychroflexus salinarum</name>
    <dbReference type="NCBI Taxonomy" id="546024"/>
    <lineage>
        <taxon>Bacteria</taxon>
        <taxon>Pseudomonadati</taxon>
        <taxon>Bacteroidota</taxon>
        <taxon>Flavobacteriia</taxon>
        <taxon>Flavobacteriales</taxon>
        <taxon>Flavobacteriaceae</taxon>
        <taxon>Psychroflexus</taxon>
    </lineage>
</organism>
<evidence type="ECO:0000256" key="1">
    <source>
        <dbReference type="ARBA" id="ARBA00004613"/>
    </source>
</evidence>
<evidence type="ECO:0000259" key="5">
    <source>
        <dbReference type="Pfam" id="PF17210"/>
    </source>
</evidence>
<dbReference type="Pfam" id="PF13585">
    <property type="entry name" value="CHU_C"/>
    <property type="match status" value="1"/>
</dbReference>
<proteinExistence type="predicted"/>
<dbReference type="Pfam" id="PF17210">
    <property type="entry name" value="SdrD_B"/>
    <property type="match status" value="1"/>
</dbReference>
<sequence>MRITTSSLIFLLVLIFQGLEITAQEEKSYIPSPFEELMQRLSASGTVEGFIYADFNGNGTQDVGEPGLEGVRVIIVNSNGNGQTAPTNSDGIWSAEVIEGDAQLIMDSSSLPIGFLQTEGSDPSSVFVIANETVEAETKGFTFQGDAKGHIYFDINGNGLQDPAEPDMPSVDVFITDQYGNSQTVTTDIDGDWLATVLFGPVVVNVDETDTNFPTGAFQTEGTNSSTHNIPQGLETFTENDGFFESGVLSGILYFDDNGNGNLDPNESGIANIPVEVTTSLGNVINLVTDGNGAWNIRVPQGTAVSLINETAPGFPTGSSQTEGSNPTTTEVINAQTYEEFDGFLGTGILRGHLYFDENGNGNQDFGEPDMPNVDVEIIDSFGNTTILETDVNGDWEIEVPAGNTISNNDNLDPDFPQGADQTEGFDPTSTQVIAGADILSDNDGYFVVDTEFEGTLLGHLYLDTNGNGTQDAGEPDLPNINIQITDTFGDVSILETDANGDWSIVVPSGSTISAIQRNDPDFPQGAVQREGTDPTTTFVPVDSTILSDDDGFFIPDSSQFGELVGHLYFDTNGNGNQDFGEPDMPNVDVEIIDVYTDVTLVETDINGDWSVIVPAGNTFSNIDEQDPDFPTGATRTEGFDPSLTFAVADETTFVGNFGFFVTDPNLEGTLLGHLYFDTNGNGTQDIGEPDMPNVDVEITDVFGNITILTSDADGDWSILVPSGVTKSEVIEDDPDFPQGATQTEGVNPSLTFVPADVSVLSGNTGFFITDPDLVGTLTGHLYLDSNGNSNQDSGEPNLNNVEIEITDVFGITSSVITNENGNWSIEVPAGNTVSEINLQDSNIPQGAVQTEGSNPTTTFVAVGNTTFSEDDGFFVPNPNLTGTLTGHLYFDDNGNGTQDVGEYDMPDVDVEIIDVFNNLTIQTTDANGNWSIEVPAGATISNVDEEDSDFPQGSVITEGNNPISTFVIANANTFSGNIGYFVQDPSITEILSGHLYFDNNGNGQQDPDEPNMPNISVQVVDGEGISQNLTTDENGDWTTTVAEGTVISTIDETDPDFPQGAGQTQGDNPTTTQVTAGQEVPEELDGFFTENQTGTLSGILYLDENNNSTQDPEEPGIANVEVEIEQSDGSILTLTTDENGQWFTPVSIGTTTSTIIESDSNFPQGAVQTQGTNPTTIFIGSNANGFDADGFFVEETTGILTGRLYYDDNGNETQDSNEDGIPNVSILITDVDANEFEVETNSDGDWSIEVLAGETTSKIDTEDTNFPTNASQTEGTDPTITIVLAGEIVNSDSDGFLKDDIEIFNAVGSEENIINDFFFIKGIENYPENSVQIFNRQGVKVFDAEGYDNEEVKFYGFSDGNITIQKDKRLPTGTYFYILNYINKVGDPVRRNGYLHLN</sequence>
<dbReference type="RefSeq" id="WP_379656723.1">
    <property type="nucleotide sequence ID" value="NZ_JBHTIV010000003.1"/>
</dbReference>
<dbReference type="SUPFAM" id="SSF117074">
    <property type="entry name" value="Hypothetical protein PA1324"/>
    <property type="match status" value="5"/>
</dbReference>
<dbReference type="InterPro" id="IPR051417">
    <property type="entry name" value="SDr/BOS_complex"/>
</dbReference>
<keyword evidence="2" id="KW-0964">Secreted</keyword>
<name>A0ABW3GLA8_9FLAO</name>
<accession>A0ABW3GLA8</accession>